<keyword evidence="7" id="KW-0732">Signal</keyword>
<comment type="similarity">
    <text evidence="2">Belongs to the FARP (FMRFamide related peptide) family.</text>
</comment>
<keyword evidence="8" id="KW-1185">Reference proteome</keyword>
<organism evidence="8 9">
    <name type="scientific">Plectus sambesii</name>
    <dbReference type="NCBI Taxonomy" id="2011161"/>
    <lineage>
        <taxon>Eukaryota</taxon>
        <taxon>Metazoa</taxon>
        <taxon>Ecdysozoa</taxon>
        <taxon>Nematoda</taxon>
        <taxon>Chromadorea</taxon>
        <taxon>Plectida</taxon>
        <taxon>Plectina</taxon>
        <taxon>Plectoidea</taxon>
        <taxon>Plectidae</taxon>
        <taxon>Plectus</taxon>
    </lineage>
</organism>
<dbReference type="AlphaFoldDB" id="A0A914WSB9"/>
<evidence type="ECO:0000256" key="7">
    <source>
        <dbReference type="SAM" id="SignalP"/>
    </source>
</evidence>
<sequence length="178" mass="19837">MKIHAHCLISVVCLALSPLAIARPFDASEIHLLESAQSDGKRADNPVIIRFGKRHSLDEDAEDGDLFSVMRRNGKIVDPLIRFGKRGDSIFSNDPMSFPLTGDMNPAGRFRPTRNQKAQIDPLIRFGKRAAKSADMMIRFGRDPSSRPRRPDADTMLRFGRAGSSHQPVLMRLGKKSV</sequence>
<dbReference type="GO" id="GO:0005576">
    <property type="term" value="C:extracellular region"/>
    <property type="evidence" value="ECO:0007669"/>
    <property type="project" value="UniProtKB-SubCell"/>
</dbReference>
<evidence type="ECO:0000256" key="6">
    <source>
        <dbReference type="ARBA" id="ARBA00023320"/>
    </source>
</evidence>
<name>A0A914WSB9_9BILA</name>
<keyword evidence="5" id="KW-0027">Amidation</keyword>
<dbReference type="GO" id="GO:0007218">
    <property type="term" value="P:neuropeptide signaling pathway"/>
    <property type="evidence" value="ECO:0007669"/>
    <property type="project" value="UniProtKB-KW"/>
</dbReference>
<evidence type="ECO:0000256" key="5">
    <source>
        <dbReference type="ARBA" id="ARBA00022815"/>
    </source>
</evidence>
<dbReference type="PANTHER" id="PTHR20986">
    <property type="entry name" value="FMRFAMIDE-RELATED PEPTIDES"/>
    <property type="match status" value="1"/>
</dbReference>
<dbReference type="PANTHER" id="PTHR20986:SF15">
    <property type="entry name" value="FMRFAMIDE-LIKE NEUROPEPTIDES 13"/>
    <property type="match status" value="1"/>
</dbReference>
<evidence type="ECO:0000256" key="3">
    <source>
        <dbReference type="ARBA" id="ARBA00022525"/>
    </source>
</evidence>
<proteinExistence type="inferred from homology"/>
<feature type="signal peptide" evidence="7">
    <location>
        <begin position="1"/>
        <end position="22"/>
    </location>
</feature>
<keyword evidence="6" id="KW-0527">Neuropeptide</keyword>
<keyword evidence="3" id="KW-0964">Secreted</keyword>
<accession>A0A914WSB9</accession>
<evidence type="ECO:0000256" key="4">
    <source>
        <dbReference type="ARBA" id="ARBA00022685"/>
    </source>
</evidence>
<dbReference type="WBParaSite" id="PSAMB.scaffold4708size13794.g24978.t1">
    <property type="protein sequence ID" value="PSAMB.scaffold4708size13794.g24978.t1"/>
    <property type="gene ID" value="PSAMB.scaffold4708size13794.g24978"/>
</dbReference>
<protein>
    <submittedName>
        <fullName evidence="9">Uncharacterized protein</fullName>
    </submittedName>
</protein>
<comment type="subcellular location">
    <subcellularLocation>
        <location evidence="1">Secreted</location>
    </subcellularLocation>
</comment>
<dbReference type="InterPro" id="IPR051041">
    <property type="entry name" value="FMRFamide-related_np"/>
</dbReference>
<reference evidence="9" key="1">
    <citation type="submission" date="2022-11" db="UniProtKB">
        <authorList>
            <consortium name="WormBaseParasite"/>
        </authorList>
    </citation>
    <scope>IDENTIFICATION</scope>
</reference>
<evidence type="ECO:0000313" key="9">
    <source>
        <dbReference type="WBParaSite" id="PSAMB.scaffold4708size13794.g24978.t1"/>
    </source>
</evidence>
<dbReference type="Proteomes" id="UP000887566">
    <property type="component" value="Unplaced"/>
</dbReference>
<keyword evidence="4" id="KW-0165">Cleavage on pair of basic residues</keyword>
<evidence type="ECO:0000256" key="1">
    <source>
        <dbReference type="ARBA" id="ARBA00004613"/>
    </source>
</evidence>
<feature type="chain" id="PRO_5037892548" evidence="7">
    <location>
        <begin position="23"/>
        <end position="178"/>
    </location>
</feature>
<evidence type="ECO:0000256" key="2">
    <source>
        <dbReference type="ARBA" id="ARBA00006356"/>
    </source>
</evidence>
<evidence type="ECO:0000313" key="8">
    <source>
        <dbReference type="Proteomes" id="UP000887566"/>
    </source>
</evidence>